<protein>
    <submittedName>
        <fullName evidence="2">Uncharacterized protein</fullName>
    </submittedName>
</protein>
<feature type="signal peptide" evidence="1">
    <location>
        <begin position="1"/>
        <end position="36"/>
    </location>
</feature>
<organism evidence="2">
    <name type="scientific">Rouxiella sp. WC2420</name>
    <dbReference type="NCBI Taxonomy" id="3234145"/>
    <lineage>
        <taxon>Bacteria</taxon>
        <taxon>Pseudomonadati</taxon>
        <taxon>Pseudomonadota</taxon>
        <taxon>Gammaproteobacteria</taxon>
        <taxon>Enterobacterales</taxon>
        <taxon>Yersiniaceae</taxon>
        <taxon>Rouxiella</taxon>
    </lineage>
</organism>
<dbReference type="InterPro" id="IPR014710">
    <property type="entry name" value="RmlC-like_jellyroll"/>
</dbReference>
<evidence type="ECO:0000313" key="2">
    <source>
        <dbReference type="EMBL" id="XDU70510.1"/>
    </source>
</evidence>
<proteinExistence type="predicted"/>
<name>A0AB39VL19_9GAMM</name>
<dbReference type="Gene3D" id="2.60.120.10">
    <property type="entry name" value="Jelly Rolls"/>
    <property type="match status" value="2"/>
</dbReference>
<evidence type="ECO:0000256" key="1">
    <source>
        <dbReference type="SAM" id="SignalP"/>
    </source>
</evidence>
<sequence length="245" mass="26808">MFTESWTNPRRNIIKFANITLSAILLASNALPAAFAAEPIVPTNLEPHHHVILENQYVTVMRVMIRPGESTLFHEQHLDYVNTHVDGSPVQASYPNKPAKDFAMKSGNVKFGAHQGHSEVDKITNTGSSLNMQIAFEIKQAGPPGFGTASRPSTPAFQQVLDKKSVNGWKVTLQPGESSGVYQQKGPGVRVFFTEGRVLEAIPGRPNRNKEIWVHKGDAALTTAGPVEIINGGDTPLVFNDYELK</sequence>
<dbReference type="InterPro" id="IPR006311">
    <property type="entry name" value="TAT_signal"/>
</dbReference>
<gene>
    <name evidence="2" type="ORF">AB3G37_13005</name>
</gene>
<dbReference type="PROSITE" id="PS51318">
    <property type="entry name" value="TAT"/>
    <property type="match status" value="1"/>
</dbReference>
<feature type="chain" id="PRO_5044216024" evidence="1">
    <location>
        <begin position="37"/>
        <end position="245"/>
    </location>
</feature>
<keyword evidence="1" id="KW-0732">Signal</keyword>
<accession>A0AB39VL19</accession>
<reference evidence="2" key="1">
    <citation type="submission" date="2024-07" db="EMBL/GenBank/DDBJ databases">
        <authorList>
            <person name="Biller S.J."/>
        </authorList>
    </citation>
    <scope>NUCLEOTIDE SEQUENCE</scope>
    <source>
        <strain evidence="2">WC2420</strain>
    </source>
</reference>
<dbReference type="AlphaFoldDB" id="A0AB39VL19"/>
<dbReference type="EMBL" id="CP165628">
    <property type="protein sequence ID" value="XDU70510.1"/>
    <property type="molecule type" value="Genomic_DNA"/>
</dbReference>
<dbReference type="RefSeq" id="WP_369788033.1">
    <property type="nucleotide sequence ID" value="NZ_CP165628.1"/>
</dbReference>